<dbReference type="InterPro" id="IPR012834">
    <property type="entry name" value="FlgG_G_neg"/>
</dbReference>
<dbReference type="InterPro" id="IPR010930">
    <property type="entry name" value="Flg_bb/hook_C_dom"/>
</dbReference>
<dbReference type="Pfam" id="PF06429">
    <property type="entry name" value="Flg_bbr_C"/>
    <property type="match status" value="1"/>
</dbReference>
<evidence type="ECO:0000256" key="2">
    <source>
        <dbReference type="ARBA" id="ARBA00017948"/>
    </source>
</evidence>
<feature type="domain" description="Flagellar hook protein FlgE/F/G-like D1" evidence="7">
    <location>
        <begin position="96"/>
        <end position="158"/>
    </location>
</feature>
<dbReference type="NCBIfam" id="TIGR02488">
    <property type="entry name" value="flgG_G_neg"/>
    <property type="match status" value="1"/>
</dbReference>
<sequence length="262" mass="27882">MMRAMWSAASGMVAQQKNIDVISNNISNVNTVGFKGSRADFQDLIYQIVRPAGTLNQLGTEIPTGIEIGHGTQLVATPTRFSQGDLKDTEDSLDLAIQGAGFFKIQMPDGQFAYTRAGAFTLDSARSLVTASGYPLDPNITVPTEASDILISEDGTVSIRLPGQIESNLIGNIQLSTFPNPRGLQHAGRGLYLPTGAAGDEAMGTPGKDGIGTLRSGMLEMSNVKIVDEMVGMIVAQRAYEANSKSIQTADEMLNAANTLRR</sequence>
<dbReference type="InterPro" id="IPR019776">
    <property type="entry name" value="Flagellar_basal_body_rod_CS"/>
</dbReference>
<dbReference type="SUPFAM" id="SSF117143">
    <property type="entry name" value="Flagellar hook protein flgE"/>
    <property type="match status" value="1"/>
</dbReference>
<organism evidence="8">
    <name type="scientific">marine metagenome</name>
    <dbReference type="NCBI Taxonomy" id="408172"/>
    <lineage>
        <taxon>unclassified sequences</taxon>
        <taxon>metagenomes</taxon>
        <taxon>ecological metagenomes</taxon>
    </lineage>
</organism>
<reference evidence="8" key="1">
    <citation type="submission" date="2018-05" db="EMBL/GenBank/DDBJ databases">
        <authorList>
            <person name="Lanie J.A."/>
            <person name="Ng W.-L."/>
            <person name="Kazmierczak K.M."/>
            <person name="Andrzejewski T.M."/>
            <person name="Davidsen T.M."/>
            <person name="Wayne K.J."/>
            <person name="Tettelin H."/>
            <person name="Glass J.I."/>
            <person name="Rusch D."/>
            <person name="Podicherti R."/>
            <person name="Tsui H.-C.T."/>
            <person name="Winkler M.E."/>
        </authorList>
    </citation>
    <scope>NUCLEOTIDE SEQUENCE</scope>
</reference>
<name>A0A381ZW25_9ZZZZ</name>
<dbReference type="Pfam" id="PF22692">
    <property type="entry name" value="LlgE_F_G_D1"/>
    <property type="match status" value="1"/>
</dbReference>
<dbReference type="InterPro" id="IPR053967">
    <property type="entry name" value="LlgE_F_G-like_D1"/>
</dbReference>
<dbReference type="Pfam" id="PF00460">
    <property type="entry name" value="Flg_bb_rod"/>
    <property type="match status" value="1"/>
</dbReference>
<evidence type="ECO:0000259" key="6">
    <source>
        <dbReference type="Pfam" id="PF06429"/>
    </source>
</evidence>
<dbReference type="EMBL" id="UINC01022860">
    <property type="protein sequence ID" value="SVA93349.1"/>
    <property type="molecule type" value="Genomic_DNA"/>
</dbReference>
<dbReference type="GO" id="GO:0071978">
    <property type="term" value="P:bacterial-type flagellum-dependent swarming motility"/>
    <property type="evidence" value="ECO:0007669"/>
    <property type="project" value="TreeGrafter"/>
</dbReference>
<evidence type="ECO:0000256" key="1">
    <source>
        <dbReference type="ARBA" id="ARBA00009677"/>
    </source>
</evidence>
<dbReference type="PANTHER" id="PTHR30435:SF19">
    <property type="entry name" value="FLAGELLAR BASAL-BODY ROD PROTEIN FLGG"/>
    <property type="match status" value="1"/>
</dbReference>
<comment type="similarity">
    <text evidence="1">Belongs to the flagella basal body rod proteins family.</text>
</comment>
<dbReference type="InterPro" id="IPR001444">
    <property type="entry name" value="Flag_bb_rod_N"/>
</dbReference>
<feature type="domain" description="Flagellar basal body rod protein N-terminal" evidence="5">
    <location>
        <begin position="7"/>
        <end position="35"/>
    </location>
</feature>
<dbReference type="InterPro" id="IPR020013">
    <property type="entry name" value="Flagellar_FlgE/F/G"/>
</dbReference>
<dbReference type="InterPro" id="IPR037925">
    <property type="entry name" value="FlgE/F/G-like"/>
</dbReference>
<gene>
    <name evidence="8" type="ORF">METZ01_LOCUS146203</name>
</gene>
<feature type="domain" description="Flagellar basal-body/hook protein C-terminal" evidence="6">
    <location>
        <begin position="215"/>
        <end position="260"/>
    </location>
</feature>
<evidence type="ECO:0000256" key="3">
    <source>
        <dbReference type="ARBA" id="ARBA00025933"/>
    </source>
</evidence>
<dbReference type="GO" id="GO:0009426">
    <property type="term" value="C:bacterial-type flagellum basal body, distal rod"/>
    <property type="evidence" value="ECO:0007669"/>
    <property type="project" value="InterPro"/>
</dbReference>
<evidence type="ECO:0000259" key="5">
    <source>
        <dbReference type="Pfam" id="PF00460"/>
    </source>
</evidence>
<accession>A0A381ZW25</accession>
<dbReference type="PANTHER" id="PTHR30435">
    <property type="entry name" value="FLAGELLAR PROTEIN"/>
    <property type="match status" value="1"/>
</dbReference>
<evidence type="ECO:0000259" key="7">
    <source>
        <dbReference type="Pfam" id="PF22692"/>
    </source>
</evidence>
<evidence type="ECO:0000256" key="4">
    <source>
        <dbReference type="ARBA" id="ARBA00032912"/>
    </source>
</evidence>
<dbReference type="AlphaFoldDB" id="A0A381ZW25"/>
<dbReference type="NCBIfam" id="TIGR03506">
    <property type="entry name" value="FlgEFG_subfam"/>
    <property type="match status" value="2"/>
</dbReference>
<evidence type="ECO:0000313" key="8">
    <source>
        <dbReference type="EMBL" id="SVA93349.1"/>
    </source>
</evidence>
<protein>
    <recommendedName>
        <fullName evidence="2">Flagellar basal-body rod protein FlgG</fullName>
    </recommendedName>
    <alternativeName>
        <fullName evidence="4">Distal rod protein</fullName>
    </alternativeName>
</protein>
<dbReference type="PROSITE" id="PS00588">
    <property type="entry name" value="FLAGELLA_BB_ROD"/>
    <property type="match status" value="1"/>
</dbReference>
<comment type="subunit">
    <text evidence="3">The basal body constitutes a major portion of the flagellar organelle and consists of four rings (L,P,S, and M) mounted on a central rod. The rod consists of about 26 subunits of FlgG in the distal portion, and FlgB, FlgC and FlgF are thought to build up the proximal portion of the rod with about 6 subunits each.</text>
</comment>
<proteinExistence type="inferred from homology"/>